<sequence length="535" mass="60987">MNAPEMIEPVFLASDTKLEPLVFRWYAWSHLISPLQQALNLAFRQLPMLKSFIANPAVHEAASKNPKMLGGNFLELSKSDVPGVRELLQDITQRGTHLLGFADDFIQLDRQVQKTETGFSLDHLYDKLPVSLAGLVEVTYDPNNHVSLRLLEELAYEDEAFKRPAQELAFSKTRDTSRNFFLNTPRLPSDERMIVPSPFADERFDLLAASRIKPVCFQRVAEAFDVHDDAGKERLRSYFTTTPPVRNEPDYTGDGVRVRYFGHACVLVQSAEVSVLVDPFLTWDRDDGEGRLTFHDLPDHIDYVFLTHNHQDHFSIEVLLQLRNRVGAFLIPRNNATSVVDPSMRLVLRQLGHHNVTVMDPMDRVALPDGWIVSLPFYGEHADLNITSKHGMCIELKGRRLMFLADSDGKDRVLYRRLVQRLGKVDHLFIGMECDGAPLTWLYSPYLSNPVNRKDDDSRRLSGSDSEHAWAIVEEFGCQNIYVYAMGQEPWMRFVTGLEYTPQSKQIVESDKLLERCRGAGLGAERLRGCRTITL</sequence>
<dbReference type="InterPro" id="IPR041141">
    <property type="entry name" value="CmlA_N"/>
</dbReference>
<feature type="domain" description="Diiron non-heme beta-hydroxylase N-terminal" evidence="1">
    <location>
        <begin position="12"/>
        <end position="243"/>
    </location>
</feature>
<dbReference type="EMBL" id="BSOA01000012">
    <property type="protein sequence ID" value="GLQ87766.1"/>
    <property type="molecule type" value="Genomic_DNA"/>
</dbReference>
<comment type="caution">
    <text evidence="2">The sequence shown here is derived from an EMBL/GenBank/DDBJ whole genome shotgun (WGS) entry which is preliminary data.</text>
</comment>
<gene>
    <name evidence="2" type="ORF">GCM10007898_13340</name>
</gene>
<evidence type="ECO:0000259" key="1">
    <source>
        <dbReference type="Pfam" id="PF18456"/>
    </source>
</evidence>
<dbReference type="Proteomes" id="UP001156627">
    <property type="component" value="Unassembled WGS sequence"/>
</dbReference>
<dbReference type="Pfam" id="PF13483">
    <property type="entry name" value="Lactamase_B_3"/>
    <property type="match status" value="1"/>
</dbReference>
<name>A0ABQ5X9A2_9GAMM</name>
<dbReference type="RefSeq" id="WP_284331212.1">
    <property type="nucleotide sequence ID" value="NZ_BSOA01000012.1"/>
</dbReference>
<keyword evidence="3" id="KW-1185">Reference proteome</keyword>
<evidence type="ECO:0000313" key="2">
    <source>
        <dbReference type="EMBL" id="GLQ87766.1"/>
    </source>
</evidence>
<reference evidence="3" key="1">
    <citation type="journal article" date="2019" name="Int. J. Syst. Evol. Microbiol.">
        <title>The Global Catalogue of Microorganisms (GCM) 10K type strain sequencing project: providing services to taxonomists for standard genome sequencing and annotation.</title>
        <authorList>
            <consortium name="The Broad Institute Genomics Platform"/>
            <consortium name="The Broad Institute Genome Sequencing Center for Infectious Disease"/>
            <person name="Wu L."/>
            <person name="Ma J."/>
        </authorList>
    </citation>
    <scope>NUCLEOTIDE SEQUENCE [LARGE SCALE GENOMIC DNA]</scope>
    <source>
        <strain evidence="3">NBRC 111981</strain>
    </source>
</reference>
<protein>
    <recommendedName>
        <fullName evidence="1">Diiron non-heme beta-hydroxylase N-terminal domain-containing protein</fullName>
    </recommendedName>
</protein>
<organism evidence="2 3">
    <name type="scientific">Dyella flagellata</name>
    <dbReference type="NCBI Taxonomy" id="1867833"/>
    <lineage>
        <taxon>Bacteria</taxon>
        <taxon>Pseudomonadati</taxon>
        <taxon>Pseudomonadota</taxon>
        <taxon>Gammaproteobacteria</taxon>
        <taxon>Lysobacterales</taxon>
        <taxon>Rhodanobacteraceae</taxon>
        <taxon>Dyella</taxon>
    </lineage>
</organism>
<dbReference type="PANTHER" id="PTHR15032:SF4">
    <property type="entry name" value="N-ACYL-PHOSPHATIDYLETHANOLAMINE-HYDROLYZING PHOSPHOLIPASE D"/>
    <property type="match status" value="1"/>
</dbReference>
<accession>A0ABQ5X9A2</accession>
<evidence type="ECO:0000313" key="3">
    <source>
        <dbReference type="Proteomes" id="UP001156627"/>
    </source>
</evidence>
<proteinExistence type="predicted"/>
<dbReference type="Gene3D" id="3.60.15.10">
    <property type="entry name" value="Ribonuclease Z/Hydroxyacylglutathione hydrolase-like"/>
    <property type="match status" value="1"/>
</dbReference>
<dbReference type="PANTHER" id="PTHR15032">
    <property type="entry name" value="N-ACYL-PHOSPHATIDYLETHANOLAMINE-HYDROLYZING PHOSPHOLIPASE D"/>
    <property type="match status" value="1"/>
</dbReference>
<dbReference type="SUPFAM" id="SSF56281">
    <property type="entry name" value="Metallo-hydrolase/oxidoreductase"/>
    <property type="match status" value="1"/>
</dbReference>
<dbReference type="Pfam" id="PF18456">
    <property type="entry name" value="CmlA_N"/>
    <property type="match status" value="1"/>
</dbReference>
<dbReference type="InterPro" id="IPR036866">
    <property type="entry name" value="RibonucZ/Hydroxyglut_hydro"/>
</dbReference>